<keyword evidence="2" id="KW-1185">Reference proteome</keyword>
<name>A0ABQ4KPN8_9BACI</name>
<accession>A0ABQ4KPN8</accession>
<dbReference type="Proteomes" id="UP000679950">
    <property type="component" value="Unassembled WGS sequence"/>
</dbReference>
<reference evidence="1 2" key="1">
    <citation type="submission" date="2021-03" db="EMBL/GenBank/DDBJ databases">
        <title>Antimicrobial resistance genes in bacteria isolated from Japanese honey, and their potential for conferring macrolide and lincosamide resistance in the American foulbrood pathogen Paenibacillus larvae.</title>
        <authorList>
            <person name="Okamoto M."/>
            <person name="Kumagai M."/>
            <person name="Kanamori H."/>
            <person name="Takamatsu D."/>
        </authorList>
    </citation>
    <scope>NUCLEOTIDE SEQUENCE [LARGE SCALE GENOMIC DNA]</scope>
    <source>
        <strain evidence="1 2">J8TS2</strain>
    </source>
</reference>
<evidence type="ECO:0000313" key="2">
    <source>
        <dbReference type="Proteomes" id="UP000679950"/>
    </source>
</evidence>
<organism evidence="1 2">
    <name type="scientific">Lederbergia ruris</name>
    <dbReference type="NCBI Taxonomy" id="217495"/>
    <lineage>
        <taxon>Bacteria</taxon>
        <taxon>Bacillati</taxon>
        <taxon>Bacillota</taxon>
        <taxon>Bacilli</taxon>
        <taxon>Bacillales</taxon>
        <taxon>Bacillaceae</taxon>
        <taxon>Lederbergia</taxon>
    </lineage>
</organism>
<sequence>MEFITDISVLVENGGEKSQHHFEKEHVGITRATKLWIVNVSGKESDLSENLKL</sequence>
<proteinExistence type="predicted"/>
<dbReference type="EMBL" id="BORB01000068">
    <property type="protein sequence ID" value="GIN59898.1"/>
    <property type="molecule type" value="Genomic_DNA"/>
</dbReference>
<comment type="caution">
    <text evidence="1">The sequence shown here is derived from an EMBL/GenBank/DDBJ whole genome shotgun (WGS) entry which is preliminary data.</text>
</comment>
<gene>
    <name evidence="1" type="ORF">J8TS2_42170</name>
</gene>
<protein>
    <submittedName>
        <fullName evidence="1">Uncharacterized protein</fullName>
    </submittedName>
</protein>
<dbReference type="RefSeq" id="WP_191967407.1">
    <property type="nucleotide sequence ID" value="NZ_BORB01000068.1"/>
</dbReference>
<evidence type="ECO:0000313" key="1">
    <source>
        <dbReference type="EMBL" id="GIN59898.1"/>
    </source>
</evidence>